<name>A0A2P5P5W9_9CHLR</name>
<feature type="compositionally biased region" description="Polar residues" evidence="1">
    <location>
        <begin position="1"/>
        <end position="15"/>
    </location>
</feature>
<keyword evidence="3" id="KW-1185">Reference proteome</keyword>
<dbReference type="OrthoDB" id="165619at2"/>
<evidence type="ECO:0000313" key="3">
    <source>
        <dbReference type="Proteomes" id="UP000235653"/>
    </source>
</evidence>
<dbReference type="Proteomes" id="UP000235653">
    <property type="component" value="Unassembled WGS sequence"/>
</dbReference>
<comment type="caution">
    <text evidence="2">The sequence shown here is derived from an EMBL/GenBank/DDBJ whole genome shotgun (WGS) entry which is preliminary data.</text>
</comment>
<gene>
    <name evidence="2" type="ORF">JP09_008130</name>
</gene>
<protein>
    <submittedName>
        <fullName evidence="2">Uncharacterized protein</fullName>
    </submittedName>
</protein>
<reference evidence="2 3" key="1">
    <citation type="journal article" date="2017" name="ISME J.">
        <title>Grape pomace compost harbors organohalide-respiring Dehalogenimonas species with novel reductive dehalogenase genes.</title>
        <authorList>
            <person name="Yang Y."/>
            <person name="Higgins S.A."/>
            <person name="Yan J."/>
            <person name="Simsir B."/>
            <person name="Chourey K."/>
            <person name="Iyer R."/>
            <person name="Hettich R.L."/>
            <person name="Baldwin B."/>
            <person name="Ogles D.M."/>
            <person name="Loffler F.E."/>
        </authorList>
    </citation>
    <scope>NUCLEOTIDE SEQUENCE [LARGE SCALE GENOMIC DNA]</scope>
    <source>
        <strain evidence="2 3">GP</strain>
    </source>
</reference>
<feature type="region of interest" description="Disordered" evidence="1">
    <location>
        <begin position="1"/>
        <end position="36"/>
    </location>
</feature>
<dbReference type="AlphaFoldDB" id="A0A2P5P5W9"/>
<dbReference type="EMBL" id="JQAN02000011">
    <property type="protein sequence ID" value="PPD57698.1"/>
    <property type="molecule type" value="Genomic_DNA"/>
</dbReference>
<evidence type="ECO:0000256" key="1">
    <source>
        <dbReference type="SAM" id="MobiDB-lite"/>
    </source>
</evidence>
<proteinExistence type="predicted"/>
<organism evidence="2 3">
    <name type="scientific">Dehalogenimonas etheniformans</name>
    <dbReference type="NCBI Taxonomy" id="1536648"/>
    <lineage>
        <taxon>Bacteria</taxon>
        <taxon>Bacillati</taxon>
        <taxon>Chloroflexota</taxon>
        <taxon>Dehalococcoidia</taxon>
        <taxon>Dehalococcoidales</taxon>
        <taxon>Dehalococcoidaceae</taxon>
        <taxon>Dehalogenimonas</taxon>
    </lineage>
</organism>
<evidence type="ECO:0000313" key="2">
    <source>
        <dbReference type="EMBL" id="PPD57698.1"/>
    </source>
</evidence>
<accession>A0A2P5P5W9</accession>
<sequence length="166" mass="18623">MNENAGATPQLNIAQPETPALPQPPVRRRGAPPGNHNARKHGLYARYLSPKQLQDFNEACGVRGVEAELALFRCKLAEMLETEPWNLALINRITNTILRLEAALPLEPEECEPTPRALNIMGRFFAHLLATGDKDVTLAFNKWMEEHHSEGFDLENKSHVQPEAKI</sequence>
<dbReference type="RefSeq" id="WP_102330709.1">
    <property type="nucleotide sequence ID" value="NZ_CP058566.2"/>
</dbReference>